<proteinExistence type="predicted"/>
<reference evidence="1" key="1">
    <citation type="submission" date="2014-09" db="EMBL/GenBank/DDBJ databases">
        <authorList>
            <person name="Magalhaes I.L.F."/>
            <person name="Oliveira U."/>
            <person name="Santos F.R."/>
            <person name="Vidigal T.H.D.A."/>
            <person name="Brescovit A.D."/>
            <person name="Santos A.J."/>
        </authorList>
    </citation>
    <scope>NUCLEOTIDE SEQUENCE</scope>
    <source>
        <tissue evidence="1">Shoot tissue taken approximately 20 cm above the soil surface</tissue>
    </source>
</reference>
<sequence>MRGIDNKCRRDAAPLTLFGVQERLRELGEVSRLFLLVDKPSGVSMDSFDGTKCWGKTSIRP</sequence>
<dbReference type="EMBL" id="GBRH01241893">
    <property type="protein sequence ID" value="JAD56002.1"/>
    <property type="molecule type" value="Transcribed_RNA"/>
</dbReference>
<dbReference type="AlphaFoldDB" id="A0A0A9B9M5"/>
<reference evidence="1" key="2">
    <citation type="journal article" date="2015" name="Data Brief">
        <title>Shoot transcriptome of the giant reed, Arundo donax.</title>
        <authorList>
            <person name="Barrero R.A."/>
            <person name="Guerrero F.D."/>
            <person name="Moolhuijzen P."/>
            <person name="Goolsby J.A."/>
            <person name="Tidwell J."/>
            <person name="Bellgard S.E."/>
            <person name="Bellgard M.I."/>
        </authorList>
    </citation>
    <scope>NUCLEOTIDE SEQUENCE</scope>
    <source>
        <tissue evidence="1">Shoot tissue taken approximately 20 cm above the soil surface</tissue>
    </source>
</reference>
<organism evidence="1">
    <name type="scientific">Arundo donax</name>
    <name type="common">Giant reed</name>
    <name type="synonym">Donax arundinaceus</name>
    <dbReference type="NCBI Taxonomy" id="35708"/>
    <lineage>
        <taxon>Eukaryota</taxon>
        <taxon>Viridiplantae</taxon>
        <taxon>Streptophyta</taxon>
        <taxon>Embryophyta</taxon>
        <taxon>Tracheophyta</taxon>
        <taxon>Spermatophyta</taxon>
        <taxon>Magnoliopsida</taxon>
        <taxon>Liliopsida</taxon>
        <taxon>Poales</taxon>
        <taxon>Poaceae</taxon>
        <taxon>PACMAD clade</taxon>
        <taxon>Arundinoideae</taxon>
        <taxon>Arundineae</taxon>
        <taxon>Arundo</taxon>
    </lineage>
</organism>
<name>A0A0A9B9M5_ARUDO</name>
<accession>A0A0A9B9M5</accession>
<protein>
    <submittedName>
        <fullName evidence="1">Uncharacterized protein</fullName>
    </submittedName>
</protein>
<evidence type="ECO:0000313" key="1">
    <source>
        <dbReference type="EMBL" id="JAD56002.1"/>
    </source>
</evidence>